<protein>
    <recommendedName>
        <fullName evidence="4">SET domain-containing protein</fullName>
    </recommendedName>
</protein>
<feature type="compositionally biased region" description="Basic and acidic residues" evidence="1">
    <location>
        <begin position="272"/>
        <end position="291"/>
    </location>
</feature>
<evidence type="ECO:0008006" key="4">
    <source>
        <dbReference type="Google" id="ProtNLM"/>
    </source>
</evidence>
<feature type="region of interest" description="Disordered" evidence="1">
    <location>
        <begin position="240"/>
        <end position="322"/>
    </location>
</feature>
<sequence length="348" mass="38109">MTSHEHSSSFRIVVLGKRDTARCEASTLEKGLAKGRNLEDTIPAPNPTKLEAVDTLEDVLFVHEWHDDRNLRRSQRAQRAALLYAREKLRISDKVDEEEEEQTYVRIEQASSPNHSLTPNCGIGYCAYPLHLRVRPGTCLSVVASAWLSVEDPRRPEDPLNGNAEIDADKDGGWDVYANQELRAGHEIVLGWEWNDAHSIHGGEEGRLEAVDALEGAFMTCACDGRIGCALEDAGREAERIQHQGQGARWHRDRTGKGKAEAKGGAEGGITGEEHDGTSRRSTTEDEERPRKNANLAVAIKPNRHFTTAGAKEKPPCSTSDAMSAASFDVMTLDSPSTAASSSDVPHV</sequence>
<organism evidence="2 3">
    <name type="scientific">Armillaria solidipes</name>
    <dbReference type="NCBI Taxonomy" id="1076256"/>
    <lineage>
        <taxon>Eukaryota</taxon>
        <taxon>Fungi</taxon>
        <taxon>Dikarya</taxon>
        <taxon>Basidiomycota</taxon>
        <taxon>Agaricomycotina</taxon>
        <taxon>Agaricomycetes</taxon>
        <taxon>Agaricomycetidae</taxon>
        <taxon>Agaricales</taxon>
        <taxon>Marasmiineae</taxon>
        <taxon>Physalacriaceae</taxon>
        <taxon>Armillaria</taxon>
    </lineage>
</organism>
<accession>A0A2H3BCJ4</accession>
<dbReference type="Proteomes" id="UP000218334">
    <property type="component" value="Unassembled WGS sequence"/>
</dbReference>
<gene>
    <name evidence="2" type="ORF">ARMSODRAFT_977525</name>
</gene>
<evidence type="ECO:0000313" key="3">
    <source>
        <dbReference type="Proteomes" id="UP000218334"/>
    </source>
</evidence>
<proteinExistence type="predicted"/>
<dbReference type="AlphaFoldDB" id="A0A2H3BCJ4"/>
<keyword evidence="3" id="KW-1185">Reference proteome</keyword>
<dbReference type="EMBL" id="KZ293440">
    <property type="protein sequence ID" value="PBK66634.1"/>
    <property type="molecule type" value="Genomic_DNA"/>
</dbReference>
<evidence type="ECO:0000313" key="2">
    <source>
        <dbReference type="EMBL" id="PBK66634.1"/>
    </source>
</evidence>
<reference evidence="3" key="1">
    <citation type="journal article" date="2017" name="Nat. Ecol. Evol.">
        <title>Genome expansion and lineage-specific genetic innovations in the forest pathogenic fungi Armillaria.</title>
        <authorList>
            <person name="Sipos G."/>
            <person name="Prasanna A.N."/>
            <person name="Walter M.C."/>
            <person name="O'Connor E."/>
            <person name="Balint B."/>
            <person name="Krizsan K."/>
            <person name="Kiss B."/>
            <person name="Hess J."/>
            <person name="Varga T."/>
            <person name="Slot J."/>
            <person name="Riley R."/>
            <person name="Boka B."/>
            <person name="Rigling D."/>
            <person name="Barry K."/>
            <person name="Lee J."/>
            <person name="Mihaltcheva S."/>
            <person name="LaButti K."/>
            <person name="Lipzen A."/>
            <person name="Waldron R."/>
            <person name="Moloney N.M."/>
            <person name="Sperisen C."/>
            <person name="Kredics L."/>
            <person name="Vagvoelgyi C."/>
            <person name="Patrignani A."/>
            <person name="Fitzpatrick D."/>
            <person name="Nagy I."/>
            <person name="Doyle S."/>
            <person name="Anderson J.B."/>
            <person name="Grigoriev I.V."/>
            <person name="Gueldener U."/>
            <person name="Muensterkoetter M."/>
            <person name="Nagy L.G."/>
        </authorList>
    </citation>
    <scope>NUCLEOTIDE SEQUENCE [LARGE SCALE GENOMIC DNA]</scope>
    <source>
        <strain evidence="3">28-4</strain>
    </source>
</reference>
<feature type="compositionally biased region" description="Basic and acidic residues" evidence="1">
    <location>
        <begin position="253"/>
        <end position="264"/>
    </location>
</feature>
<evidence type="ECO:0000256" key="1">
    <source>
        <dbReference type="SAM" id="MobiDB-lite"/>
    </source>
</evidence>
<name>A0A2H3BCJ4_9AGAR</name>